<name>A0ABU7IC31_9SPHI</name>
<evidence type="ECO:0000313" key="2">
    <source>
        <dbReference type="Proteomes" id="UP001336835"/>
    </source>
</evidence>
<organism evidence="1 2">
    <name type="scientific">Pedobacter albus</name>
    <dbReference type="NCBI Taxonomy" id="3113905"/>
    <lineage>
        <taxon>Bacteria</taxon>
        <taxon>Pseudomonadati</taxon>
        <taxon>Bacteroidota</taxon>
        <taxon>Sphingobacteriia</taxon>
        <taxon>Sphingobacteriales</taxon>
        <taxon>Sphingobacteriaceae</taxon>
        <taxon>Pedobacter</taxon>
    </lineage>
</organism>
<dbReference type="Proteomes" id="UP001336835">
    <property type="component" value="Unassembled WGS sequence"/>
</dbReference>
<evidence type="ECO:0000313" key="1">
    <source>
        <dbReference type="EMBL" id="MEE1947033.1"/>
    </source>
</evidence>
<sequence length="65" mass="7382">MKTQPKELIEATANAIKDHFIPKDPAAKQFSFHFTIPPASNYKANYGQDAKGNWILQSYEVDDLK</sequence>
<dbReference type="RefSeq" id="WP_330109319.1">
    <property type="nucleotide sequence ID" value="NZ_JAZDQT010000003.1"/>
</dbReference>
<keyword evidence="2" id="KW-1185">Reference proteome</keyword>
<comment type="caution">
    <text evidence="1">The sequence shown here is derived from an EMBL/GenBank/DDBJ whole genome shotgun (WGS) entry which is preliminary data.</text>
</comment>
<protein>
    <submittedName>
        <fullName evidence="1">Uncharacterized protein</fullName>
    </submittedName>
</protein>
<proteinExistence type="predicted"/>
<gene>
    <name evidence="1" type="ORF">VRU48_18050</name>
</gene>
<accession>A0ABU7IC31</accession>
<reference evidence="1 2" key="1">
    <citation type="submission" date="2024-01" db="EMBL/GenBank/DDBJ databases">
        <title>Pedobacter sp. nov., isolated from fresh soil.</title>
        <authorList>
            <person name="Le N.T.T."/>
        </authorList>
    </citation>
    <scope>NUCLEOTIDE SEQUENCE [LARGE SCALE GENOMIC DNA]</scope>
    <source>
        <strain evidence="1 2">KR3-3</strain>
    </source>
</reference>
<dbReference type="EMBL" id="JAZDQT010000003">
    <property type="protein sequence ID" value="MEE1947033.1"/>
    <property type="molecule type" value="Genomic_DNA"/>
</dbReference>